<proteinExistence type="predicted"/>
<keyword evidence="2" id="KW-0812">Transmembrane</keyword>
<evidence type="ECO:0000313" key="4">
    <source>
        <dbReference type="Proteomes" id="UP000664096"/>
    </source>
</evidence>
<keyword evidence="2" id="KW-0472">Membrane</keyword>
<comment type="caution">
    <text evidence="3">The sequence shown here is derived from an EMBL/GenBank/DDBJ whole genome shotgun (WGS) entry which is preliminary data.</text>
</comment>
<evidence type="ECO:0000256" key="1">
    <source>
        <dbReference type="SAM" id="MobiDB-lite"/>
    </source>
</evidence>
<accession>A0A939EB29</accession>
<keyword evidence="2" id="KW-1133">Transmembrane helix</keyword>
<feature type="compositionally biased region" description="Low complexity" evidence="1">
    <location>
        <begin position="1"/>
        <end position="13"/>
    </location>
</feature>
<feature type="region of interest" description="Disordered" evidence="1">
    <location>
        <begin position="1"/>
        <end position="21"/>
    </location>
</feature>
<organism evidence="3 4">
    <name type="scientific">Roseibium aggregatum</name>
    <dbReference type="NCBI Taxonomy" id="187304"/>
    <lineage>
        <taxon>Bacteria</taxon>
        <taxon>Pseudomonadati</taxon>
        <taxon>Pseudomonadota</taxon>
        <taxon>Alphaproteobacteria</taxon>
        <taxon>Hyphomicrobiales</taxon>
        <taxon>Stappiaceae</taxon>
        <taxon>Roseibium</taxon>
    </lineage>
</organism>
<dbReference type="Proteomes" id="UP000664096">
    <property type="component" value="Unassembled WGS sequence"/>
</dbReference>
<evidence type="ECO:0000256" key="2">
    <source>
        <dbReference type="SAM" id="Phobius"/>
    </source>
</evidence>
<sequence>MAAAKETTATTEKNIAEENEKPTPVPFTVSYNRQQSESIFYGCLVLGACFAAVGVAGGLPLLAFASLAPFAFAYWHFPMIEKGKPQLGANEEGLYVERIGFIDWAAIRMTDVKRTSVRNIELVRLDVLLTRPLDAATAKAQTFPFWKKFMMRNWKRIKREHGRELIEIDLHTLSANPDEILSRIRAFKPV</sequence>
<feature type="transmembrane region" description="Helical" evidence="2">
    <location>
        <begin position="39"/>
        <end position="72"/>
    </location>
</feature>
<dbReference type="RefSeq" id="WP_207138809.1">
    <property type="nucleotide sequence ID" value="NZ_JAEKJZ010000001.1"/>
</dbReference>
<protein>
    <submittedName>
        <fullName evidence="3">Uncharacterized protein</fullName>
    </submittedName>
</protein>
<evidence type="ECO:0000313" key="3">
    <source>
        <dbReference type="EMBL" id="MBN9669229.1"/>
    </source>
</evidence>
<dbReference type="EMBL" id="JAEKJZ010000001">
    <property type="protein sequence ID" value="MBN9669229.1"/>
    <property type="molecule type" value="Genomic_DNA"/>
</dbReference>
<name>A0A939EB29_9HYPH</name>
<gene>
    <name evidence="3" type="ORF">JF539_02690</name>
</gene>
<dbReference type="AlphaFoldDB" id="A0A939EB29"/>
<reference evidence="3" key="1">
    <citation type="submission" date="2020-12" db="EMBL/GenBank/DDBJ databases">
        <title>Oil enriched cultivation method for isolating marine PHA-producing bacteria.</title>
        <authorList>
            <person name="Zheng W."/>
            <person name="Yu S."/>
            <person name="Huang Y."/>
        </authorList>
    </citation>
    <scope>NUCLEOTIDE SEQUENCE</scope>
    <source>
        <strain evidence="3">SY-2-12</strain>
    </source>
</reference>